<keyword evidence="3 8" id="KW-0418">Kinase</keyword>
<evidence type="ECO:0000256" key="6">
    <source>
        <dbReference type="SAM" id="Phobius"/>
    </source>
</evidence>
<dbReference type="Proteomes" id="UP000310636">
    <property type="component" value="Unassembled WGS sequence"/>
</dbReference>
<keyword evidence="6" id="KW-1133">Transmembrane helix</keyword>
<protein>
    <submittedName>
        <fullName evidence="8">Sensor histidine kinase</fullName>
    </submittedName>
</protein>
<dbReference type="Pfam" id="PF02518">
    <property type="entry name" value="HATPase_c"/>
    <property type="match status" value="1"/>
</dbReference>
<feature type="domain" description="Histidine kinase" evidence="7">
    <location>
        <begin position="460"/>
        <end position="567"/>
    </location>
</feature>
<dbReference type="SMART" id="SM00387">
    <property type="entry name" value="HATPase_c"/>
    <property type="match status" value="1"/>
</dbReference>
<evidence type="ECO:0000256" key="2">
    <source>
        <dbReference type="ARBA" id="ARBA00022741"/>
    </source>
</evidence>
<dbReference type="GO" id="GO:0016020">
    <property type="term" value="C:membrane"/>
    <property type="evidence" value="ECO:0007669"/>
    <property type="project" value="InterPro"/>
</dbReference>
<reference evidence="8 9" key="1">
    <citation type="submission" date="2019-04" db="EMBL/GenBank/DDBJ databases">
        <title>Cohnella sp. nov. isolated from preserved vegetables.</title>
        <authorList>
            <person name="Lin S.-Y."/>
            <person name="Hung M.-H."/>
            <person name="Young C.-C."/>
        </authorList>
    </citation>
    <scope>NUCLEOTIDE SEQUENCE [LARGE SCALE GENOMIC DNA]</scope>
    <source>
        <strain evidence="8 9">CC-MHH1044</strain>
    </source>
</reference>
<evidence type="ECO:0000259" key="7">
    <source>
        <dbReference type="PROSITE" id="PS50109"/>
    </source>
</evidence>
<sequence length="572" mass="64718">MDIGGQAAVRTGLERRVRQNMVLITSIPLLLVVVAICFYIAYDTTKEFNRGLRDAAESSGQLIANQIETVYLKSDMVVQNRYLLQALQVEYDKDIEKMLPLYDNLELLIAEPLGSRDRSFFTVYPYNESIYEGSFIERYDRIRDLHIEQKLQEAGASGIYWAEALSVRKYRGDAKFLQFYREIRGYNGGLGILEANISFAQLVQIADNTALPEKASLLLADGGGTVQYARGGTFAAAVGSPFDGKGYRTSVRTLNPSLTIIAAVPETVVLQSILRMVALVVLIFVVALTIMLYVSGYSSRMALRILKQFLDTLKTDERFWTADKFAAEADDHEIAIIKNKFYMLLERMNRLHEERLKADRDRAKFELELLQARINPHLLYNSLSVIKWNAQWNKDRRTSQLIDYMSRYYRASLNKGNTIVTVAEELAMVEDYVRINETSYNCSYELIIAADSDVRGRRIFKHMLQPIVENAILHGLNGREGGGVIRISIAAREGRTVFTVVDNGSGIPPERREQLLNGQSHPASPGGYGMKNLLRRLQMYFGPEAELAIDSEPGQGTEVSIWIPDKELEEEE</sequence>
<keyword evidence="9" id="KW-1185">Reference proteome</keyword>
<dbReference type="PANTHER" id="PTHR34220">
    <property type="entry name" value="SENSOR HISTIDINE KINASE YPDA"/>
    <property type="match status" value="1"/>
</dbReference>
<dbReference type="RefSeq" id="WP_136369785.1">
    <property type="nucleotide sequence ID" value="NZ_SSOB01000011.1"/>
</dbReference>
<dbReference type="GO" id="GO:0005524">
    <property type="term" value="F:ATP binding"/>
    <property type="evidence" value="ECO:0007669"/>
    <property type="project" value="UniProtKB-KW"/>
</dbReference>
<dbReference type="GO" id="GO:0000155">
    <property type="term" value="F:phosphorelay sensor kinase activity"/>
    <property type="evidence" value="ECO:0007669"/>
    <property type="project" value="InterPro"/>
</dbReference>
<dbReference type="PANTHER" id="PTHR34220:SF7">
    <property type="entry name" value="SENSOR HISTIDINE KINASE YPDA"/>
    <property type="match status" value="1"/>
</dbReference>
<keyword evidence="5" id="KW-0902">Two-component regulatory system</keyword>
<dbReference type="InterPro" id="IPR005467">
    <property type="entry name" value="His_kinase_dom"/>
</dbReference>
<accession>A0A4S4BYM8</accession>
<evidence type="ECO:0000256" key="3">
    <source>
        <dbReference type="ARBA" id="ARBA00022777"/>
    </source>
</evidence>
<keyword evidence="6" id="KW-0812">Transmembrane</keyword>
<feature type="transmembrane region" description="Helical" evidence="6">
    <location>
        <begin position="273"/>
        <end position="294"/>
    </location>
</feature>
<keyword evidence="1" id="KW-0808">Transferase</keyword>
<dbReference type="Pfam" id="PF06580">
    <property type="entry name" value="His_kinase"/>
    <property type="match status" value="1"/>
</dbReference>
<evidence type="ECO:0000256" key="4">
    <source>
        <dbReference type="ARBA" id="ARBA00022840"/>
    </source>
</evidence>
<evidence type="ECO:0000313" key="9">
    <source>
        <dbReference type="Proteomes" id="UP000310636"/>
    </source>
</evidence>
<dbReference type="InterPro" id="IPR036890">
    <property type="entry name" value="HATPase_C_sf"/>
</dbReference>
<evidence type="ECO:0000256" key="5">
    <source>
        <dbReference type="ARBA" id="ARBA00023012"/>
    </source>
</evidence>
<proteinExistence type="predicted"/>
<dbReference type="InterPro" id="IPR050640">
    <property type="entry name" value="Bact_2-comp_sensor_kinase"/>
</dbReference>
<dbReference type="InterPro" id="IPR003594">
    <property type="entry name" value="HATPase_dom"/>
</dbReference>
<comment type="caution">
    <text evidence="8">The sequence shown here is derived from an EMBL/GenBank/DDBJ whole genome shotgun (WGS) entry which is preliminary data.</text>
</comment>
<dbReference type="OrthoDB" id="2517332at2"/>
<gene>
    <name evidence="8" type="ORF">E6C55_10720</name>
</gene>
<dbReference type="PROSITE" id="PS50109">
    <property type="entry name" value="HIS_KIN"/>
    <property type="match status" value="1"/>
</dbReference>
<dbReference type="InterPro" id="IPR010559">
    <property type="entry name" value="Sig_transdc_His_kin_internal"/>
</dbReference>
<dbReference type="AlphaFoldDB" id="A0A4S4BYM8"/>
<feature type="transmembrane region" description="Helical" evidence="6">
    <location>
        <begin position="21"/>
        <end position="42"/>
    </location>
</feature>
<keyword evidence="6" id="KW-0472">Membrane</keyword>
<organism evidence="8 9">
    <name type="scientific">Cohnella fermenti</name>
    <dbReference type="NCBI Taxonomy" id="2565925"/>
    <lineage>
        <taxon>Bacteria</taxon>
        <taxon>Bacillati</taxon>
        <taxon>Bacillota</taxon>
        <taxon>Bacilli</taxon>
        <taxon>Bacillales</taxon>
        <taxon>Paenibacillaceae</taxon>
        <taxon>Cohnella</taxon>
    </lineage>
</organism>
<evidence type="ECO:0000313" key="8">
    <source>
        <dbReference type="EMBL" id="THF80348.1"/>
    </source>
</evidence>
<dbReference type="Gene3D" id="3.30.565.10">
    <property type="entry name" value="Histidine kinase-like ATPase, C-terminal domain"/>
    <property type="match status" value="1"/>
</dbReference>
<name>A0A4S4BYM8_9BACL</name>
<keyword evidence="4" id="KW-0067">ATP-binding</keyword>
<dbReference type="SUPFAM" id="SSF55874">
    <property type="entry name" value="ATPase domain of HSP90 chaperone/DNA topoisomerase II/histidine kinase"/>
    <property type="match status" value="1"/>
</dbReference>
<dbReference type="EMBL" id="SSOB01000011">
    <property type="protein sequence ID" value="THF80348.1"/>
    <property type="molecule type" value="Genomic_DNA"/>
</dbReference>
<keyword evidence="2" id="KW-0547">Nucleotide-binding</keyword>
<evidence type="ECO:0000256" key="1">
    <source>
        <dbReference type="ARBA" id="ARBA00022679"/>
    </source>
</evidence>